<protein>
    <submittedName>
        <fullName evidence="3">Uncharacterized protein</fullName>
    </submittedName>
</protein>
<sequence length="268" mass="29641">MFEIEAKFKSAKPNQSNEKSHLLVNFSTKSGDLTLIISSKQWMDYFVNDSQPEPGSGWKLRLETTVIPELSQTMLNLKKASPIEEPSLNPTTSHNDPIILWLNKIYKRLGSLAVSSQQQPSLGSLDTFDTQEPEDDFSAYGYNYQPNVNNVSSEEDDEEPLSDVKTPVSHDFNLHQQKKIVDPEKEALNQGTGSSITNSFFDDEDDNESNNDAVLADQDTQSSSETSNNDNDTTATTNLMADDQEQDVDQQNGPLDAGPLSVDVSSGL</sequence>
<evidence type="ECO:0000313" key="4">
    <source>
        <dbReference type="Proteomes" id="UP000518255"/>
    </source>
</evidence>
<dbReference type="RefSeq" id="WP_182580052.1">
    <property type="nucleotide sequence ID" value="NZ_JACIUY010000011.1"/>
</dbReference>
<name>A0A7W3YBI2_9LACO</name>
<dbReference type="AlphaFoldDB" id="A0A7W3YBI2"/>
<evidence type="ECO:0000256" key="1">
    <source>
        <dbReference type="SAM" id="MobiDB-lite"/>
    </source>
</evidence>
<organism evidence="3 4">
    <name type="scientific">Limosilactobacillus fastidiosus</name>
    <dbReference type="NCBI Taxonomy" id="2759855"/>
    <lineage>
        <taxon>Bacteria</taxon>
        <taxon>Bacillati</taxon>
        <taxon>Bacillota</taxon>
        <taxon>Bacilli</taxon>
        <taxon>Lactobacillales</taxon>
        <taxon>Lactobacillaceae</taxon>
        <taxon>Limosilactobacillus</taxon>
    </lineage>
</organism>
<feature type="region of interest" description="Disordered" evidence="1">
    <location>
        <begin position="118"/>
        <end position="268"/>
    </location>
</feature>
<evidence type="ECO:0000313" key="3">
    <source>
        <dbReference type="EMBL" id="MBB1085308.1"/>
    </source>
</evidence>
<gene>
    <name evidence="3" type="ORF">H5R63_00550</name>
    <name evidence="2" type="ORF">H5R64_01060</name>
</gene>
<dbReference type="EMBL" id="JACIUY010000011">
    <property type="protein sequence ID" value="MBB1085308.1"/>
    <property type="molecule type" value="Genomic_DNA"/>
</dbReference>
<keyword evidence="5" id="KW-1185">Reference proteome</keyword>
<accession>A0A7W3YBI2</accession>
<dbReference type="EMBL" id="JACIUZ010000015">
    <property type="protein sequence ID" value="MBB1062402.1"/>
    <property type="molecule type" value="Genomic_DNA"/>
</dbReference>
<feature type="compositionally biased region" description="Polar residues" evidence="1">
    <location>
        <begin position="118"/>
        <end position="128"/>
    </location>
</feature>
<comment type="caution">
    <text evidence="3">The sequence shown here is derived from an EMBL/GenBank/DDBJ whole genome shotgun (WGS) entry which is preliminary data.</text>
</comment>
<proteinExistence type="predicted"/>
<reference evidence="4 5" key="1">
    <citation type="submission" date="2020-07" db="EMBL/GenBank/DDBJ databases">
        <title>Description of Limosilactobacillus balticus sp. nov., Limosilactobacillus agrestis sp. nov., Limosilactobacillus albertensis sp. nov., Limosilactobacillus rudii sp. nov., Limosilactobacillus fastidiosus sp. nov., five novel Limosilactobacillus species isolated from the vertebrate gastrointestinal tract, and proposal of 6 subspecies of Limosilactobacillus reuteri adapted to the gastrointestinal tract of specific vertebrate hosts.</title>
        <authorList>
            <person name="Li F."/>
            <person name="Cheng C."/>
            <person name="Zheng J."/>
            <person name="Quevedo R.M."/>
            <person name="Li J."/>
            <person name="Roos S."/>
            <person name="Gaenzle M.G."/>
            <person name="Walter J."/>
        </authorList>
    </citation>
    <scope>NUCLEOTIDE SEQUENCE [LARGE SCALE GENOMIC DNA]</scope>
    <source>
        <strain evidence="3 4">WF-MA3-C</strain>
        <strain evidence="2 5">WF-MO7-1</strain>
    </source>
</reference>
<dbReference type="Proteomes" id="UP000518255">
    <property type="component" value="Unassembled WGS sequence"/>
</dbReference>
<dbReference type="Proteomes" id="UP000544052">
    <property type="component" value="Unassembled WGS sequence"/>
</dbReference>
<feature type="compositionally biased region" description="Low complexity" evidence="1">
    <location>
        <begin position="210"/>
        <end position="238"/>
    </location>
</feature>
<evidence type="ECO:0000313" key="2">
    <source>
        <dbReference type="EMBL" id="MBB1062402.1"/>
    </source>
</evidence>
<evidence type="ECO:0000313" key="5">
    <source>
        <dbReference type="Proteomes" id="UP000544052"/>
    </source>
</evidence>